<dbReference type="InterPro" id="IPR023365">
    <property type="entry name" value="Sortase_dom-sf"/>
</dbReference>
<proteinExistence type="predicted"/>
<dbReference type="Pfam" id="PF04203">
    <property type="entry name" value="Sortase"/>
    <property type="match status" value="1"/>
</dbReference>
<dbReference type="RefSeq" id="WP_007858424.1">
    <property type="nucleotide sequence ID" value="NZ_QRQF01000011.1"/>
</dbReference>
<comment type="caution">
    <text evidence="4">The sequence shown here is derived from an EMBL/GenBank/DDBJ whole genome shotgun (WGS) entry which is preliminary data.</text>
</comment>
<evidence type="ECO:0000313" key="4">
    <source>
        <dbReference type="EMBL" id="RGL97689.1"/>
    </source>
</evidence>
<dbReference type="Proteomes" id="UP000261257">
    <property type="component" value="Unassembled WGS sequence"/>
</dbReference>
<evidence type="ECO:0000256" key="1">
    <source>
        <dbReference type="ARBA" id="ARBA00022801"/>
    </source>
</evidence>
<dbReference type="AlphaFoldDB" id="A0A3E4TY08"/>
<dbReference type="EMBL" id="QSSQ01000039">
    <property type="protein sequence ID" value="RGL96900.1"/>
    <property type="molecule type" value="Genomic_DNA"/>
</dbReference>
<evidence type="ECO:0000313" key="5">
    <source>
        <dbReference type="Proteomes" id="UP000261257"/>
    </source>
</evidence>
<keyword evidence="1" id="KW-0378">Hydrolase</keyword>
<feature type="active site" description="Proton donor/acceptor" evidence="2">
    <location>
        <position position="148"/>
    </location>
</feature>
<evidence type="ECO:0000256" key="2">
    <source>
        <dbReference type="PIRSR" id="PIRSR605754-1"/>
    </source>
</evidence>
<dbReference type="InterPro" id="IPR005754">
    <property type="entry name" value="Sortase"/>
</dbReference>
<protein>
    <submittedName>
        <fullName evidence="4">Class B sortase</fullName>
    </submittedName>
</protein>
<dbReference type="InterPro" id="IPR009835">
    <property type="entry name" value="SrtB"/>
</dbReference>
<gene>
    <name evidence="4" type="ORF">DXC39_25135</name>
    <name evidence="3" type="ORF">DXC39_26165</name>
</gene>
<evidence type="ECO:0000313" key="3">
    <source>
        <dbReference type="EMBL" id="RGL96900.1"/>
    </source>
</evidence>
<dbReference type="SUPFAM" id="SSF63817">
    <property type="entry name" value="Sortase"/>
    <property type="match status" value="1"/>
</dbReference>
<sequence length="266" mass="31246">MKWGEKITFGMLIVSMFFSTAVLGRNLWMQEKEQIKFEILRNSISAERERSSAAAEVKRTGDKMMKSLNGEERAVLPEYQELAEKTPDFVGWIFIDGTNIDYPVMQTLWEPEYYLHRNFTGEYSYAGVPFVGSGDIEAENEDIFIYGHNMRNGTMFADLLKYQSIEFWKMHPIIRLDTLWARYQYEIFTVLYADENDWENETDALFSLTDGTDLTEQRAYFQKLKQREIYETGIIPDDNTSLLYLVTCCYQKSGERFVVIGRLKRE</sequence>
<dbReference type="EMBL" id="QSSQ01000036">
    <property type="protein sequence ID" value="RGL97689.1"/>
    <property type="molecule type" value="Genomic_DNA"/>
</dbReference>
<dbReference type="GO" id="GO:0016787">
    <property type="term" value="F:hydrolase activity"/>
    <property type="evidence" value="ECO:0007669"/>
    <property type="project" value="UniProtKB-KW"/>
</dbReference>
<name>A0A3E4TY08_9FIRM</name>
<dbReference type="Gene3D" id="2.40.260.10">
    <property type="entry name" value="Sortase"/>
    <property type="match status" value="1"/>
</dbReference>
<feature type="active site" description="Acyl-thioester intermediate" evidence="2">
    <location>
        <position position="248"/>
    </location>
</feature>
<dbReference type="CDD" id="cd05826">
    <property type="entry name" value="Sortase_B"/>
    <property type="match status" value="1"/>
</dbReference>
<accession>A0A3E4TY08</accession>
<reference evidence="4 5" key="1">
    <citation type="submission" date="2018-08" db="EMBL/GenBank/DDBJ databases">
        <title>A genome reference for cultivated species of the human gut microbiota.</title>
        <authorList>
            <person name="Zou Y."/>
            <person name="Xue W."/>
            <person name="Luo G."/>
        </authorList>
    </citation>
    <scope>NUCLEOTIDE SEQUENCE [LARGE SCALE GENOMIC DNA]</scope>
    <source>
        <strain evidence="4 5">TF05-11AC</strain>
    </source>
</reference>
<organism evidence="4 5">
    <name type="scientific">Hungatella hathewayi</name>
    <dbReference type="NCBI Taxonomy" id="154046"/>
    <lineage>
        <taxon>Bacteria</taxon>
        <taxon>Bacillati</taxon>
        <taxon>Bacillota</taxon>
        <taxon>Clostridia</taxon>
        <taxon>Lachnospirales</taxon>
        <taxon>Lachnospiraceae</taxon>
        <taxon>Hungatella</taxon>
    </lineage>
</organism>